<evidence type="ECO:0000259" key="13">
    <source>
        <dbReference type="PROSITE" id="PS50850"/>
    </source>
</evidence>
<accession>A0AAV6X4I5</accession>
<keyword evidence="5 12" id="KW-0812">Transmembrane</keyword>
<organism evidence="14 15">
    <name type="scientific">Buddleja alternifolia</name>
    <dbReference type="NCBI Taxonomy" id="168488"/>
    <lineage>
        <taxon>Eukaryota</taxon>
        <taxon>Viridiplantae</taxon>
        <taxon>Streptophyta</taxon>
        <taxon>Embryophyta</taxon>
        <taxon>Tracheophyta</taxon>
        <taxon>Spermatophyta</taxon>
        <taxon>Magnoliopsida</taxon>
        <taxon>eudicotyledons</taxon>
        <taxon>Gunneridae</taxon>
        <taxon>Pentapetalae</taxon>
        <taxon>asterids</taxon>
        <taxon>lamiids</taxon>
        <taxon>Lamiales</taxon>
        <taxon>Scrophulariaceae</taxon>
        <taxon>Buddlejeae</taxon>
        <taxon>Buddleja</taxon>
    </lineage>
</organism>
<evidence type="ECO:0000256" key="5">
    <source>
        <dbReference type="ARBA" id="ARBA00022692"/>
    </source>
</evidence>
<dbReference type="InterPro" id="IPR020846">
    <property type="entry name" value="MFS_dom"/>
</dbReference>
<feature type="transmembrane region" description="Helical" evidence="12">
    <location>
        <begin position="171"/>
        <end position="192"/>
    </location>
</feature>
<dbReference type="SUPFAM" id="SSF103473">
    <property type="entry name" value="MFS general substrate transporter"/>
    <property type="match status" value="1"/>
</dbReference>
<gene>
    <name evidence="14" type="ORF">BUALT_Bualt10G0038700</name>
</gene>
<keyword evidence="3 10" id="KW-0813">Transport</keyword>
<dbReference type="PANTHER" id="PTHR23500">
    <property type="entry name" value="SOLUTE CARRIER FAMILY 2, FACILITATED GLUCOSE TRANSPORTER"/>
    <property type="match status" value="1"/>
</dbReference>
<dbReference type="PROSITE" id="PS50850">
    <property type="entry name" value="MFS"/>
    <property type="match status" value="1"/>
</dbReference>
<feature type="transmembrane region" description="Helical" evidence="12">
    <location>
        <begin position="321"/>
        <end position="343"/>
    </location>
</feature>
<evidence type="ECO:0000256" key="7">
    <source>
        <dbReference type="ARBA" id="ARBA00022989"/>
    </source>
</evidence>
<dbReference type="PROSITE" id="PS00216">
    <property type="entry name" value="SUGAR_TRANSPORT_1"/>
    <property type="match status" value="1"/>
</dbReference>
<evidence type="ECO:0000256" key="4">
    <source>
        <dbReference type="ARBA" id="ARBA00022597"/>
    </source>
</evidence>
<proteinExistence type="inferred from homology"/>
<dbReference type="InterPro" id="IPR005828">
    <property type="entry name" value="MFS_sugar_transport-like"/>
</dbReference>
<dbReference type="PANTHER" id="PTHR23500:SF574">
    <property type="entry name" value="SUGAR TRANSPORT PROTEIN 1"/>
    <property type="match status" value="1"/>
</dbReference>
<evidence type="ECO:0000256" key="12">
    <source>
        <dbReference type="SAM" id="Phobius"/>
    </source>
</evidence>
<keyword evidence="4" id="KW-0762">Sugar transport</keyword>
<feature type="transmembrane region" description="Helical" evidence="12">
    <location>
        <begin position="452"/>
        <end position="472"/>
    </location>
</feature>
<keyword evidence="15" id="KW-1185">Reference proteome</keyword>
<dbReference type="Proteomes" id="UP000826271">
    <property type="component" value="Unassembled WGS sequence"/>
</dbReference>
<dbReference type="NCBIfam" id="TIGR00879">
    <property type="entry name" value="SP"/>
    <property type="match status" value="1"/>
</dbReference>
<feature type="transmembrane region" description="Helical" evidence="12">
    <location>
        <begin position="83"/>
        <end position="105"/>
    </location>
</feature>
<comment type="similarity">
    <text evidence="9">Belongs to the major facilitator superfamily. Phosphate:H(+) symporter (TC 2.A.1.9) family.</text>
</comment>
<keyword evidence="7 12" id="KW-1133">Transmembrane helix</keyword>
<dbReference type="GO" id="GO:0015293">
    <property type="term" value="F:symporter activity"/>
    <property type="evidence" value="ECO:0007669"/>
    <property type="project" value="UniProtKB-KW"/>
</dbReference>
<dbReference type="CDD" id="cd17361">
    <property type="entry name" value="MFS_STP"/>
    <property type="match status" value="1"/>
</dbReference>
<comment type="subcellular location">
    <subcellularLocation>
        <location evidence="1">Membrane</location>
        <topology evidence="1">Multi-pass membrane protein</topology>
    </subcellularLocation>
</comment>
<evidence type="ECO:0000256" key="3">
    <source>
        <dbReference type="ARBA" id="ARBA00022448"/>
    </source>
</evidence>
<evidence type="ECO:0000256" key="1">
    <source>
        <dbReference type="ARBA" id="ARBA00004141"/>
    </source>
</evidence>
<comment type="similarity">
    <text evidence="2 10">Belongs to the major facilitator superfamily. Sugar transporter (TC 2.A.1.1) family.</text>
</comment>
<keyword evidence="6" id="KW-0769">Symport</keyword>
<feature type="transmembrane region" description="Helical" evidence="12">
    <location>
        <begin position="386"/>
        <end position="407"/>
    </location>
</feature>
<dbReference type="EMBL" id="WHWC01000010">
    <property type="protein sequence ID" value="KAG8374852.1"/>
    <property type="molecule type" value="Genomic_DNA"/>
</dbReference>
<feature type="transmembrane region" description="Helical" evidence="12">
    <location>
        <begin position="112"/>
        <end position="131"/>
    </location>
</feature>
<dbReference type="InterPro" id="IPR045262">
    <property type="entry name" value="STP/PLT_plant"/>
</dbReference>
<dbReference type="GO" id="GO:0016020">
    <property type="term" value="C:membrane"/>
    <property type="evidence" value="ECO:0007669"/>
    <property type="project" value="UniProtKB-SubCell"/>
</dbReference>
<feature type="transmembrane region" description="Helical" evidence="12">
    <location>
        <begin position="350"/>
        <end position="374"/>
    </location>
</feature>
<comment type="caution">
    <text evidence="14">The sequence shown here is derived from an EMBL/GenBank/DDBJ whole genome shotgun (WGS) entry which is preliminary data.</text>
</comment>
<dbReference type="InterPro" id="IPR036259">
    <property type="entry name" value="MFS_trans_sf"/>
</dbReference>
<reference evidence="14" key="1">
    <citation type="submission" date="2019-10" db="EMBL/GenBank/DDBJ databases">
        <authorList>
            <person name="Zhang R."/>
            <person name="Pan Y."/>
            <person name="Wang J."/>
            <person name="Ma R."/>
            <person name="Yu S."/>
        </authorList>
    </citation>
    <scope>NUCLEOTIDE SEQUENCE</scope>
    <source>
        <strain evidence="14">LA-IB0</strain>
        <tissue evidence="14">Leaf</tissue>
    </source>
</reference>
<dbReference type="InterPro" id="IPR003663">
    <property type="entry name" value="Sugar/inositol_transpt"/>
</dbReference>
<feature type="region of interest" description="Disordered" evidence="11">
    <location>
        <begin position="506"/>
        <end position="527"/>
    </location>
</feature>
<feature type="transmembrane region" description="Helical" evidence="12">
    <location>
        <begin position="285"/>
        <end position="309"/>
    </location>
</feature>
<keyword evidence="8 12" id="KW-0472">Membrane</keyword>
<sequence>MAGGIVITRGGDKAYPGNLTCSVFLACVCAGFGGLIFGYDIGISGGVTSMPAFLEKFFPGVYRKEQSNVPGTDSYCKFDDATLTFFTSSLYLAALVSCLFASFVTRKCGRKFSMLLGGLLFLGGAIINGLAQNVAMLIAGRILLGFGVGFGNQAVPVYLSEVAPYKYRGGLNMFFQLTITFGILCANVLNYVTAEFKKVEGWRVSLGCAAVPAVIFIIGTILLPETPNSLIERGKKEEALEKLIKIRGVKDVDEEFEDLVKASIESKKVVHPWNNILKRKYRPQLTLVTFIPIFQQMTGMNVIMFYAPVLFKTIGFGSKASLMSAVISGLVNCVSTLVSIFTVDRLGRRVLFIEGGIQMFICQIIITICIGLKFGVNGDPGPLSALYAGGVVAAICIYVAGFAWSWGPLGWLVPSEILPLEIRSAGQSINVSLNMIFTFLIGEFFLKGLCAMKFGLFIFFSVFVFVMTIFIIKLFPETKGIPIEEMYGIWSSHPYWKKFVPKEDDTKGGDIEMPAEKKDDPKVDDHP</sequence>
<evidence type="ECO:0000256" key="9">
    <source>
        <dbReference type="ARBA" id="ARBA00044504"/>
    </source>
</evidence>
<dbReference type="PROSITE" id="PS00217">
    <property type="entry name" value="SUGAR_TRANSPORT_2"/>
    <property type="match status" value="1"/>
</dbReference>
<dbReference type="Gene3D" id="1.20.1250.20">
    <property type="entry name" value="MFS general substrate transporter like domains"/>
    <property type="match status" value="1"/>
</dbReference>
<name>A0AAV6X4I5_9LAMI</name>
<evidence type="ECO:0000256" key="2">
    <source>
        <dbReference type="ARBA" id="ARBA00010992"/>
    </source>
</evidence>
<evidence type="ECO:0000313" key="15">
    <source>
        <dbReference type="Proteomes" id="UP000826271"/>
    </source>
</evidence>
<dbReference type="GO" id="GO:0015145">
    <property type="term" value="F:monosaccharide transmembrane transporter activity"/>
    <property type="evidence" value="ECO:0007669"/>
    <property type="project" value="InterPro"/>
</dbReference>
<dbReference type="Pfam" id="PF00083">
    <property type="entry name" value="Sugar_tr"/>
    <property type="match status" value="1"/>
</dbReference>
<feature type="transmembrane region" description="Helical" evidence="12">
    <location>
        <begin position="204"/>
        <end position="223"/>
    </location>
</feature>
<protein>
    <recommendedName>
        <fullName evidence="13">Major facilitator superfamily (MFS) profile domain-containing protein</fullName>
    </recommendedName>
</protein>
<evidence type="ECO:0000256" key="11">
    <source>
        <dbReference type="SAM" id="MobiDB-lite"/>
    </source>
</evidence>
<dbReference type="FunFam" id="1.20.1250.20:FF:000002">
    <property type="entry name" value="Sugar transport protein 13"/>
    <property type="match status" value="1"/>
</dbReference>
<dbReference type="InterPro" id="IPR005829">
    <property type="entry name" value="Sugar_transporter_CS"/>
</dbReference>
<feature type="transmembrane region" description="Helical" evidence="12">
    <location>
        <begin position="19"/>
        <end position="39"/>
    </location>
</feature>
<evidence type="ECO:0000256" key="6">
    <source>
        <dbReference type="ARBA" id="ARBA00022847"/>
    </source>
</evidence>
<evidence type="ECO:0000256" key="8">
    <source>
        <dbReference type="ARBA" id="ARBA00023136"/>
    </source>
</evidence>
<dbReference type="InterPro" id="IPR044778">
    <property type="entry name" value="MFS_STP/MST-like_plant"/>
</dbReference>
<feature type="transmembrane region" description="Helical" evidence="12">
    <location>
        <begin position="428"/>
        <end position="446"/>
    </location>
</feature>
<dbReference type="AlphaFoldDB" id="A0AAV6X4I5"/>
<dbReference type="PRINTS" id="PR00171">
    <property type="entry name" value="SUGRTRNSPORT"/>
</dbReference>
<evidence type="ECO:0000313" key="14">
    <source>
        <dbReference type="EMBL" id="KAG8374852.1"/>
    </source>
</evidence>
<evidence type="ECO:0000256" key="10">
    <source>
        <dbReference type="RuleBase" id="RU003346"/>
    </source>
</evidence>
<feature type="domain" description="Major facilitator superfamily (MFS) profile" evidence="13">
    <location>
        <begin position="26"/>
        <end position="479"/>
    </location>
</feature>